<evidence type="ECO:0000256" key="1">
    <source>
        <dbReference type="SAM" id="SignalP"/>
    </source>
</evidence>
<reference evidence="3" key="1">
    <citation type="submission" date="2021-01" db="EMBL/GenBank/DDBJ databases">
        <authorList>
            <person name="Corre E."/>
            <person name="Pelletier E."/>
            <person name="Niang G."/>
            <person name="Scheremetjew M."/>
            <person name="Finn R."/>
            <person name="Kale V."/>
            <person name="Holt S."/>
            <person name="Cochrane G."/>
            <person name="Meng A."/>
            <person name="Brown T."/>
            <person name="Cohen L."/>
        </authorList>
    </citation>
    <scope>NUCLEOTIDE SEQUENCE</scope>
    <source>
        <strain evidence="3">CCMP1756</strain>
    </source>
</reference>
<dbReference type="Proteomes" id="UP000789595">
    <property type="component" value="Unassembled WGS sequence"/>
</dbReference>
<evidence type="ECO:0000313" key="4">
    <source>
        <dbReference type="EMBL" id="CAH0364250.1"/>
    </source>
</evidence>
<gene>
    <name evidence="2" type="ORF">PCAL00307_LOCUS1304</name>
    <name evidence="3" type="ORF">PCAL00307_LOCUS1305</name>
    <name evidence="4" type="ORF">PECAL_1P06050</name>
</gene>
<dbReference type="EMBL" id="HBIW01001520">
    <property type="protein sequence ID" value="CAE0685870.1"/>
    <property type="molecule type" value="Transcribed_RNA"/>
</dbReference>
<feature type="signal peptide" evidence="1">
    <location>
        <begin position="1"/>
        <end position="18"/>
    </location>
</feature>
<evidence type="ECO:0000313" key="3">
    <source>
        <dbReference type="EMBL" id="CAE0685871.1"/>
    </source>
</evidence>
<accession>A0A6S8RI21</accession>
<sequence>MTPTRHQALLAVLAAATALSPTRRAALKAKKEVPVFDANAYKRKYYANFAEAKWRQRNELATATTRQAVIPEPVERPQLGDLFAMDPNVEEPVGWRDLFVTKTVPIKYRKRQELKRAFYKAAEREHGRAALLGAAFISSVAWDARLGPLVLFARCGCPQALNQFAEGAPNVLIEGPLAAMSLAYLVRELHRSFNPVGVEMRDLDASQQKARGLSLRAELFQGRVAMLGTAAVVLLAGPQHTVSEAVGDVVDAVVGTL</sequence>
<protein>
    <submittedName>
        <fullName evidence="3">Uncharacterized protein</fullName>
    </submittedName>
</protein>
<dbReference type="AlphaFoldDB" id="A0A6S8RI21"/>
<proteinExistence type="predicted"/>
<reference evidence="4" key="2">
    <citation type="submission" date="2021-11" db="EMBL/GenBank/DDBJ databases">
        <authorList>
            <consortium name="Genoscope - CEA"/>
            <person name="William W."/>
        </authorList>
    </citation>
    <scope>NUCLEOTIDE SEQUENCE</scope>
</reference>
<keyword evidence="5" id="KW-1185">Reference proteome</keyword>
<evidence type="ECO:0000313" key="2">
    <source>
        <dbReference type="EMBL" id="CAE0685870.1"/>
    </source>
</evidence>
<keyword evidence="1" id="KW-0732">Signal</keyword>
<evidence type="ECO:0000313" key="5">
    <source>
        <dbReference type="Proteomes" id="UP000789595"/>
    </source>
</evidence>
<feature type="chain" id="PRO_5036393542" evidence="1">
    <location>
        <begin position="19"/>
        <end position="257"/>
    </location>
</feature>
<name>A0A6S8RI21_9STRA</name>
<dbReference type="EMBL" id="CAKKNE010000001">
    <property type="protein sequence ID" value="CAH0364250.1"/>
    <property type="molecule type" value="Genomic_DNA"/>
</dbReference>
<organism evidence="3">
    <name type="scientific">Pelagomonas calceolata</name>
    <dbReference type="NCBI Taxonomy" id="35677"/>
    <lineage>
        <taxon>Eukaryota</taxon>
        <taxon>Sar</taxon>
        <taxon>Stramenopiles</taxon>
        <taxon>Ochrophyta</taxon>
        <taxon>Pelagophyceae</taxon>
        <taxon>Pelagomonadales</taxon>
        <taxon>Pelagomonadaceae</taxon>
        <taxon>Pelagomonas</taxon>
    </lineage>
</organism>
<dbReference type="EMBL" id="HBIW01001521">
    <property type="protein sequence ID" value="CAE0685871.1"/>
    <property type="molecule type" value="Transcribed_RNA"/>
</dbReference>
<dbReference type="SUPFAM" id="SSF103511">
    <property type="entry name" value="Chlorophyll a-b binding protein"/>
    <property type="match status" value="1"/>
</dbReference>